<proteinExistence type="predicted"/>
<dbReference type="AlphaFoldDB" id="A0A6C0HFR4"/>
<organism evidence="1">
    <name type="scientific">viral metagenome</name>
    <dbReference type="NCBI Taxonomy" id="1070528"/>
    <lineage>
        <taxon>unclassified sequences</taxon>
        <taxon>metagenomes</taxon>
        <taxon>organismal metagenomes</taxon>
    </lineage>
</organism>
<accession>A0A6C0HFR4</accession>
<name>A0A6C0HFR4_9ZZZZ</name>
<sequence length="146" mass="16290">MENGAVRKSYCNEIDAILEEGRRITFSELIAWAVKPWVTSHKLNRLKFLLELYASQKIENTKEILKIEEQLVEIKRLDELAKSMSSSVPCLDLVGNEARGKAKIADLKNKNDYIDPFMAFIAEKISALGGVPPEPPQVSTTGSLNA</sequence>
<dbReference type="EMBL" id="MN739947">
    <property type="protein sequence ID" value="QHT79237.1"/>
    <property type="molecule type" value="Genomic_DNA"/>
</dbReference>
<protein>
    <submittedName>
        <fullName evidence="1">Uncharacterized protein</fullName>
    </submittedName>
</protein>
<reference evidence="1" key="1">
    <citation type="journal article" date="2020" name="Nature">
        <title>Giant virus diversity and host interactions through global metagenomics.</title>
        <authorList>
            <person name="Schulz F."/>
            <person name="Roux S."/>
            <person name="Paez-Espino D."/>
            <person name="Jungbluth S."/>
            <person name="Walsh D.A."/>
            <person name="Denef V.J."/>
            <person name="McMahon K.D."/>
            <person name="Konstantinidis K.T."/>
            <person name="Eloe-Fadrosh E.A."/>
            <person name="Kyrpides N.C."/>
            <person name="Woyke T."/>
        </authorList>
    </citation>
    <scope>NUCLEOTIDE SEQUENCE</scope>
    <source>
        <strain evidence="1">GVMAG-M-3300023179-99</strain>
    </source>
</reference>
<evidence type="ECO:0000313" key="1">
    <source>
        <dbReference type="EMBL" id="QHT79237.1"/>
    </source>
</evidence>